<dbReference type="AlphaFoldDB" id="A0A6S6VTH1"/>
<sequence>MNLVKKNAMSTAVREESHSVLTRGPIVEHAMLAQRMTSRSQHVGSSMLSSRCSRLVLSTSKPSRIARCAAQSKIAMKVRLERMGPLVLARNLDASITNHPGCQNDFGDVDVRIDQALIRIASVAGRQVAITRCVRNTA</sequence>
<reference evidence="1" key="1">
    <citation type="submission" date="2021-02" db="EMBL/GenBank/DDBJ databases">
        <authorList>
            <person name="Syme A R."/>
            <person name="Syme A R."/>
            <person name="Moolhuijzen P."/>
        </authorList>
    </citation>
    <scope>NUCLEOTIDE SEQUENCE</scope>
    <source>
        <strain evidence="1">W1-1</strain>
    </source>
</reference>
<organism evidence="1 2">
    <name type="scientific">Pyrenophora teres f. teres</name>
    <dbReference type="NCBI Taxonomy" id="97479"/>
    <lineage>
        <taxon>Eukaryota</taxon>
        <taxon>Fungi</taxon>
        <taxon>Dikarya</taxon>
        <taxon>Ascomycota</taxon>
        <taxon>Pezizomycotina</taxon>
        <taxon>Dothideomycetes</taxon>
        <taxon>Pleosporomycetidae</taxon>
        <taxon>Pleosporales</taxon>
        <taxon>Pleosporineae</taxon>
        <taxon>Pleosporaceae</taxon>
        <taxon>Pyrenophora</taxon>
    </lineage>
</organism>
<gene>
    <name evidence="1" type="ORF">PTTW11_03582</name>
</gene>
<dbReference type="EMBL" id="HG992979">
    <property type="protein sequence ID" value="CAE7023407.1"/>
    <property type="molecule type" value="Genomic_DNA"/>
</dbReference>
<accession>A0A6S6VTH1</accession>
<evidence type="ECO:0000313" key="2">
    <source>
        <dbReference type="Proteomes" id="UP000472372"/>
    </source>
</evidence>
<evidence type="ECO:0000313" key="1">
    <source>
        <dbReference type="EMBL" id="CAE7023407.1"/>
    </source>
</evidence>
<protein>
    <submittedName>
        <fullName evidence="1">Uncharacterized protein</fullName>
    </submittedName>
</protein>
<dbReference type="Proteomes" id="UP000472372">
    <property type="component" value="Chromosome 3"/>
</dbReference>
<name>A0A6S6VTH1_9PLEO</name>
<proteinExistence type="predicted"/>